<dbReference type="Gene3D" id="3.30.590.10">
    <property type="entry name" value="Glutamine synthetase/guanido kinase, catalytic domain"/>
    <property type="match status" value="1"/>
</dbReference>
<evidence type="ECO:0000256" key="1">
    <source>
        <dbReference type="RuleBase" id="RU000384"/>
    </source>
</evidence>
<dbReference type="InterPro" id="IPR008146">
    <property type="entry name" value="Gln_synth_cat_dom"/>
</dbReference>
<dbReference type="InterPro" id="IPR014746">
    <property type="entry name" value="Gln_synth/guanido_kin_cat_dom"/>
</dbReference>
<keyword evidence="4" id="KW-1185">Reference proteome</keyword>
<accession>A0A9E6XWC3</accession>
<dbReference type="Proteomes" id="UP001162834">
    <property type="component" value="Chromosome"/>
</dbReference>
<sequence length="80" mass="9143">MTLDELRRAAERGWTAQAGDKPRVPATLRAERDLFVASAVARAAFGDEMVEHYANNARIEIEAYDAVVTDWERYRGFERL</sequence>
<evidence type="ECO:0000313" key="4">
    <source>
        <dbReference type="Proteomes" id="UP001162834"/>
    </source>
</evidence>
<dbReference type="Pfam" id="PF00120">
    <property type="entry name" value="Gln-synt_C"/>
    <property type="match status" value="1"/>
</dbReference>
<gene>
    <name evidence="3" type="ORF">DSM104329_01768</name>
</gene>
<evidence type="ECO:0000259" key="2">
    <source>
        <dbReference type="Pfam" id="PF00120"/>
    </source>
</evidence>
<dbReference type="SUPFAM" id="SSF55931">
    <property type="entry name" value="Glutamine synthetase/guanido kinase"/>
    <property type="match status" value="1"/>
</dbReference>
<dbReference type="AlphaFoldDB" id="A0A9E6XWC3"/>
<protein>
    <recommendedName>
        <fullName evidence="2">GS catalytic domain-containing protein</fullName>
    </recommendedName>
</protein>
<comment type="similarity">
    <text evidence="1">Belongs to the glutamine synthetase family.</text>
</comment>
<organism evidence="3 4">
    <name type="scientific">Capillimicrobium parvum</name>
    <dbReference type="NCBI Taxonomy" id="2884022"/>
    <lineage>
        <taxon>Bacteria</taxon>
        <taxon>Bacillati</taxon>
        <taxon>Actinomycetota</taxon>
        <taxon>Thermoleophilia</taxon>
        <taxon>Solirubrobacterales</taxon>
        <taxon>Capillimicrobiaceae</taxon>
        <taxon>Capillimicrobium</taxon>
    </lineage>
</organism>
<feature type="domain" description="GS catalytic" evidence="2">
    <location>
        <begin position="21"/>
        <end position="74"/>
    </location>
</feature>
<dbReference type="EMBL" id="CP087164">
    <property type="protein sequence ID" value="UGS35380.1"/>
    <property type="molecule type" value="Genomic_DNA"/>
</dbReference>
<name>A0A9E6XWC3_9ACTN</name>
<dbReference type="GO" id="GO:0004356">
    <property type="term" value="F:glutamine synthetase activity"/>
    <property type="evidence" value="ECO:0007669"/>
    <property type="project" value="InterPro"/>
</dbReference>
<proteinExistence type="inferred from homology"/>
<dbReference type="KEGG" id="sbae:DSM104329_01768"/>
<reference evidence="3" key="1">
    <citation type="journal article" date="2022" name="Int. J. Syst. Evol. Microbiol.">
        <title>Pseudomonas aegrilactucae sp. nov. and Pseudomonas morbosilactucae sp. nov., pathogens causing bacterial rot of lettuce in Japan.</title>
        <authorList>
            <person name="Sawada H."/>
            <person name="Fujikawa T."/>
            <person name="Satou M."/>
        </authorList>
    </citation>
    <scope>NUCLEOTIDE SEQUENCE</scope>
    <source>
        <strain evidence="3">0166_1</strain>
    </source>
</reference>
<evidence type="ECO:0000313" key="3">
    <source>
        <dbReference type="EMBL" id="UGS35380.1"/>
    </source>
</evidence>